<evidence type="ECO:0000313" key="2">
    <source>
        <dbReference type="Proteomes" id="UP001596227"/>
    </source>
</evidence>
<dbReference type="EMBL" id="JBHSSB010000015">
    <property type="protein sequence ID" value="MFC6294703.1"/>
    <property type="molecule type" value="Genomic_DNA"/>
</dbReference>
<gene>
    <name evidence="1" type="ORF">ACFQH1_05765</name>
</gene>
<comment type="caution">
    <text evidence="1">The sequence shown here is derived from an EMBL/GenBank/DDBJ whole genome shotgun (WGS) entry which is preliminary data.</text>
</comment>
<reference evidence="2" key="1">
    <citation type="journal article" date="2019" name="Int. J. Syst. Evol. Microbiol.">
        <title>The Global Catalogue of Microorganisms (GCM) 10K type strain sequencing project: providing services to taxonomists for standard genome sequencing and annotation.</title>
        <authorList>
            <consortium name="The Broad Institute Genomics Platform"/>
            <consortium name="The Broad Institute Genome Sequencing Center for Infectious Disease"/>
            <person name="Wu L."/>
            <person name="Ma J."/>
        </authorList>
    </citation>
    <scope>NUCLEOTIDE SEQUENCE [LARGE SCALE GENOMIC DNA]</scope>
    <source>
        <strain evidence="2">CCM 8934</strain>
    </source>
</reference>
<protein>
    <recommendedName>
        <fullName evidence="3">Uracil-DNA glycosylase</fullName>
    </recommendedName>
</protein>
<keyword evidence="2" id="KW-1185">Reference proteome</keyword>
<proteinExistence type="predicted"/>
<dbReference type="Proteomes" id="UP001596227">
    <property type="component" value="Unassembled WGS sequence"/>
</dbReference>
<organism evidence="1 2">
    <name type="scientific">Lactiplantibacillus daoliensis</name>
    <dbReference type="NCBI Taxonomy" id="2559916"/>
    <lineage>
        <taxon>Bacteria</taxon>
        <taxon>Bacillati</taxon>
        <taxon>Bacillota</taxon>
        <taxon>Bacilli</taxon>
        <taxon>Lactobacillales</taxon>
        <taxon>Lactobacillaceae</taxon>
        <taxon>Lactiplantibacillus</taxon>
    </lineage>
</organism>
<name>A0ABW1UF36_9LACO</name>
<evidence type="ECO:0000313" key="1">
    <source>
        <dbReference type="EMBL" id="MFC6294703.1"/>
    </source>
</evidence>
<dbReference type="RefSeq" id="WP_137606449.1">
    <property type="nucleotide sequence ID" value="NZ_BJDH01000002.1"/>
</dbReference>
<evidence type="ECO:0008006" key="3">
    <source>
        <dbReference type="Google" id="ProtNLM"/>
    </source>
</evidence>
<sequence>MTELPFTAEDSWALWNLPNASLDDKTDKEREELFANNYQPETFPIELLPDDLEKHLKGVQYVLVGMNPGNAGNDHPAEGVFLNFHGQKKSADSRLAAAVYGTAVWGTFMTDLSNTIDSDSTRIKFIEANVAQLEAHLDELGIPRDATLIAMGKKTATALDQFATRPVAQIPHYSRANAHWNATDAHALLLSIGQK</sequence>
<accession>A0ABW1UF36</accession>